<keyword evidence="1" id="KW-0472">Membrane</keyword>
<accession>A0A9J6NX92</accession>
<dbReference type="RefSeq" id="WP_250857947.1">
    <property type="nucleotide sequence ID" value="NZ_JAGSOJ010000001.1"/>
</dbReference>
<gene>
    <name evidence="2" type="ORF">KDK92_04920</name>
</gene>
<reference evidence="2" key="1">
    <citation type="journal article" date="2021" name="mSystems">
        <title>Bacteria and Archaea Synergistically Convert Glycine Betaine to Biogenic Methane in the Formosa Cold Seep of the South China Sea.</title>
        <authorList>
            <person name="Li L."/>
            <person name="Zhang W."/>
            <person name="Zhang S."/>
            <person name="Song L."/>
            <person name="Sun Q."/>
            <person name="Zhang H."/>
            <person name="Xiang H."/>
            <person name="Dong X."/>
        </authorList>
    </citation>
    <scope>NUCLEOTIDE SEQUENCE</scope>
    <source>
        <strain evidence="2">ZWT</strain>
    </source>
</reference>
<organism evidence="2 3">
    <name type="scientific">Oceanirhabdus seepicola</name>
    <dbReference type="NCBI Taxonomy" id="2828781"/>
    <lineage>
        <taxon>Bacteria</taxon>
        <taxon>Bacillati</taxon>
        <taxon>Bacillota</taxon>
        <taxon>Clostridia</taxon>
        <taxon>Eubacteriales</taxon>
        <taxon>Clostridiaceae</taxon>
        <taxon>Oceanirhabdus</taxon>
    </lineage>
</organism>
<dbReference type="NCBIfam" id="NF040920">
    <property type="entry name" value="CD1871A_fam"/>
    <property type="match status" value="1"/>
</dbReference>
<name>A0A9J6NX92_9CLOT</name>
<comment type="caution">
    <text evidence="2">The sequence shown here is derived from an EMBL/GenBank/DDBJ whole genome shotgun (WGS) entry which is preliminary data.</text>
</comment>
<evidence type="ECO:0000313" key="2">
    <source>
        <dbReference type="EMBL" id="MCM1989074.1"/>
    </source>
</evidence>
<evidence type="ECO:0008006" key="4">
    <source>
        <dbReference type="Google" id="ProtNLM"/>
    </source>
</evidence>
<proteinExistence type="predicted"/>
<evidence type="ECO:0000256" key="1">
    <source>
        <dbReference type="SAM" id="Phobius"/>
    </source>
</evidence>
<keyword evidence="1" id="KW-1133">Transmembrane helix</keyword>
<dbReference type="InterPro" id="IPR047708">
    <property type="entry name" value="CD1871A-like"/>
</dbReference>
<keyword evidence="1" id="KW-0812">Transmembrane</keyword>
<dbReference type="EMBL" id="JAGSOJ010000001">
    <property type="protein sequence ID" value="MCM1989074.1"/>
    <property type="molecule type" value="Genomic_DNA"/>
</dbReference>
<sequence>MQKIFKTNLFTILVLCISMGFMAFGLMRGELPVMFEKAINICLECVGIG</sequence>
<evidence type="ECO:0000313" key="3">
    <source>
        <dbReference type="Proteomes" id="UP001056429"/>
    </source>
</evidence>
<dbReference type="AlphaFoldDB" id="A0A9J6NX92"/>
<reference evidence="2" key="2">
    <citation type="submission" date="2021-04" db="EMBL/GenBank/DDBJ databases">
        <authorList>
            <person name="Dong X."/>
        </authorList>
    </citation>
    <scope>NUCLEOTIDE SEQUENCE</scope>
    <source>
        <strain evidence="2">ZWT</strain>
    </source>
</reference>
<dbReference type="Proteomes" id="UP001056429">
    <property type="component" value="Unassembled WGS sequence"/>
</dbReference>
<protein>
    <recommendedName>
        <fullName evidence="4">Thioredoxin</fullName>
    </recommendedName>
</protein>
<feature type="transmembrane region" description="Helical" evidence="1">
    <location>
        <begin position="7"/>
        <end position="27"/>
    </location>
</feature>
<keyword evidence="3" id="KW-1185">Reference proteome</keyword>